<name>A0AAD4Y4E2_OVIAM</name>
<gene>
    <name evidence="12" type="ORF">MG293_016941</name>
</gene>
<reference evidence="12" key="1">
    <citation type="submission" date="2022-03" db="EMBL/GenBank/DDBJ databases">
        <title>Genomic analyses of argali, domestic sheep and their hybrids provide insights into chromosomal evolution, heterosis and genetic basis of agronomic traits.</title>
        <authorList>
            <person name="Li M."/>
        </authorList>
    </citation>
    <scope>NUCLEOTIDE SEQUENCE</scope>
    <source>
        <strain evidence="12">CAU-MHL-2022a</strain>
        <tissue evidence="12">Skin</tissue>
    </source>
</reference>
<evidence type="ECO:0000256" key="2">
    <source>
        <dbReference type="ARBA" id="ARBA00006513"/>
    </source>
</evidence>
<dbReference type="InterPro" id="IPR004878">
    <property type="entry name" value="Otopetrin"/>
</dbReference>
<keyword evidence="4" id="KW-1003">Cell membrane</keyword>
<keyword evidence="3" id="KW-0813">Transport</keyword>
<comment type="similarity">
    <text evidence="2">Belongs to the otopetrin family.</text>
</comment>
<keyword evidence="6" id="KW-0375">Hydrogen ion transport</keyword>
<dbReference type="PANTHER" id="PTHR21522">
    <property type="entry name" value="PROTON CHANNEL OTOP"/>
    <property type="match status" value="1"/>
</dbReference>
<evidence type="ECO:0000256" key="5">
    <source>
        <dbReference type="ARBA" id="ARBA00022692"/>
    </source>
</evidence>
<evidence type="ECO:0000256" key="9">
    <source>
        <dbReference type="ARBA" id="ARBA00023136"/>
    </source>
</evidence>
<sequence length="191" mass="20826">MATPEAQATGEAPAKENQVALGSEWTRAPASRVQRSWLARHFSLLLRRDRQAQKAGQLFSGLLALNVVLLGGAFICSMVFNNVAVTLGDVWILLAALKVLSALWLLYYTAGTTRQPHAVLHRDPHAGPVWVRGSLVLFGSCTVCLNVFRVGYDVSHIRCKSQLELVFPAIEVIFISVQVTGLAHPHSAPYA</sequence>
<evidence type="ECO:0000256" key="10">
    <source>
        <dbReference type="ARBA" id="ARBA00023303"/>
    </source>
</evidence>
<accession>A0AAD4Y4E2</accession>
<evidence type="ECO:0000256" key="4">
    <source>
        <dbReference type="ARBA" id="ARBA00022475"/>
    </source>
</evidence>
<dbReference type="PANTHER" id="PTHR21522:SF36">
    <property type="entry name" value="PROTON CHANNEL OTOP3"/>
    <property type="match status" value="1"/>
</dbReference>
<evidence type="ECO:0000256" key="11">
    <source>
        <dbReference type="SAM" id="Phobius"/>
    </source>
</evidence>
<keyword evidence="9 11" id="KW-0472">Membrane</keyword>
<keyword evidence="13" id="KW-1185">Reference proteome</keyword>
<keyword evidence="7 11" id="KW-1133">Transmembrane helix</keyword>
<evidence type="ECO:0000256" key="6">
    <source>
        <dbReference type="ARBA" id="ARBA00022781"/>
    </source>
</evidence>
<evidence type="ECO:0000256" key="7">
    <source>
        <dbReference type="ARBA" id="ARBA00022989"/>
    </source>
</evidence>
<keyword evidence="10" id="KW-0407">Ion channel</keyword>
<dbReference type="EMBL" id="JAKZEL010000020">
    <property type="protein sequence ID" value="KAI4533922.1"/>
    <property type="molecule type" value="Genomic_DNA"/>
</dbReference>
<dbReference type="Proteomes" id="UP001214576">
    <property type="component" value="Unassembled WGS sequence"/>
</dbReference>
<dbReference type="GO" id="GO:0005886">
    <property type="term" value="C:plasma membrane"/>
    <property type="evidence" value="ECO:0007669"/>
    <property type="project" value="UniProtKB-SubCell"/>
</dbReference>
<feature type="transmembrane region" description="Helical" evidence="11">
    <location>
        <begin position="90"/>
        <end position="108"/>
    </location>
</feature>
<evidence type="ECO:0000313" key="13">
    <source>
        <dbReference type="Proteomes" id="UP001214576"/>
    </source>
</evidence>
<dbReference type="GO" id="GO:0015252">
    <property type="term" value="F:proton channel activity"/>
    <property type="evidence" value="ECO:0007669"/>
    <property type="project" value="InterPro"/>
</dbReference>
<protein>
    <submittedName>
        <fullName evidence="12">Uncharacterized protein</fullName>
    </submittedName>
</protein>
<organism evidence="12 13">
    <name type="scientific">Ovis ammon polii</name>
    <dbReference type="NCBI Taxonomy" id="230172"/>
    <lineage>
        <taxon>Eukaryota</taxon>
        <taxon>Metazoa</taxon>
        <taxon>Chordata</taxon>
        <taxon>Craniata</taxon>
        <taxon>Vertebrata</taxon>
        <taxon>Euteleostomi</taxon>
        <taxon>Mammalia</taxon>
        <taxon>Eutheria</taxon>
        <taxon>Laurasiatheria</taxon>
        <taxon>Artiodactyla</taxon>
        <taxon>Ruminantia</taxon>
        <taxon>Pecora</taxon>
        <taxon>Bovidae</taxon>
        <taxon>Caprinae</taxon>
        <taxon>Ovis</taxon>
    </lineage>
</organism>
<evidence type="ECO:0000256" key="1">
    <source>
        <dbReference type="ARBA" id="ARBA00004651"/>
    </source>
</evidence>
<comment type="subcellular location">
    <subcellularLocation>
        <location evidence="1">Cell membrane</location>
        <topology evidence="1">Multi-pass membrane protein</topology>
    </subcellularLocation>
</comment>
<comment type="caution">
    <text evidence="12">The sequence shown here is derived from an EMBL/GenBank/DDBJ whole genome shotgun (WGS) entry which is preliminary data.</text>
</comment>
<evidence type="ECO:0000256" key="3">
    <source>
        <dbReference type="ARBA" id="ARBA00022448"/>
    </source>
</evidence>
<evidence type="ECO:0000313" key="12">
    <source>
        <dbReference type="EMBL" id="KAI4533922.1"/>
    </source>
</evidence>
<keyword evidence="8" id="KW-0406">Ion transport</keyword>
<proteinExistence type="inferred from homology"/>
<feature type="transmembrane region" description="Helical" evidence="11">
    <location>
        <begin position="58"/>
        <end position="84"/>
    </location>
</feature>
<evidence type="ECO:0000256" key="8">
    <source>
        <dbReference type="ARBA" id="ARBA00023065"/>
    </source>
</evidence>
<dbReference type="AlphaFoldDB" id="A0AAD4Y4E2"/>
<keyword evidence="5 11" id="KW-0812">Transmembrane</keyword>